<dbReference type="Proteomes" id="UP000828390">
    <property type="component" value="Unassembled WGS sequence"/>
</dbReference>
<evidence type="ECO:0000313" key="2">
    <source>
        <dbReference type="Proteomes" id="UP000828390"/>
    </source>
</evidence>
<organism evidence="1 2">
    <name type="scientific">Dreissena polymorpha</name>
    <name type="common">Zebra mussel</name>
    <name type="synonym">Mytilus polymorpha</name>
    <dbReference type="NCBI Taxonomy" id="45954"/>
    <lineage>
        <taxon>Eukaryota</taxon>
        <taxon>Metazoa</taxon>
        <taxon>Spiralia</taxon>
        <taxon>Lophotrochozoa</taxon>
        <taxon>Mollusca</taxon>
        <taxon>Bivalvia</taxon>
        <taxon>Autobranchia</taxon>
        <taxon>Heteroconchia</taxon>
        <taxon>Euheterodonta</taxon>
        <taxon>Imparidentia</taxon>
        <taxon>Neoheterodontei</taxon>
        <taxon>Myida</taxon>
        <taxon>Dreissenoidea</taxon>
        <taxon>Dreissenidae</taxon>
        <taxon>Dreissena</taxon>
    </lineage>
</organism>
<name>A0A9D4IAF7_DREPO</name>
<comment type="caution">
    <text evidence="1">The sequence shown here is derived from an EMBL/GenBank/DDBJ whole genome shotgun (WGS) entry which is preliminary data.</text>
</comment>
<protein>
    <submittedName>
        <fullName evidence="1">Uncharacterized protein</fullName>
    </submittedName>
</protein>
<dbReference type="EMBL" id="JAIWYP010000010">
    <property type="protein sequence ID" value="KAH3754194.1"/>
    <property type="molecule type" value="Genomic_DNA"/>
</dbReference>
<evidence type="ECO:0000313" key="1">
    <source>
        <dbReference type="EMBL" id="KAH3754194.1"/>
    </source>
</evidence>
<reference evidence="1" key="1">
    <citation type="journal article" date="2019" name="bioRxiv">
        <title>The Genome of the Zebra Mussel, Dreissena polymorpha: A Resource for Invasive Species Research.</title>
        <authorList>
            <person name="McCartney M.A."/>
            <person name="Auch B."/>
            <person name="Kono T."/>
            <person name="Mallez S."/>
            <person name="Zhang Y."/>
            <person name="Obille A."/>
            <person name="Becker A."/>
            <person name="Abrahante J.E."/>
            <person name="Garbe J."/>
            <person name="Badalamenti J.P."/>
            <person name="Herman A."/>
            <person name="Mangelson H."/>
            <person name="Liachko I."/>
            <person name="Sullivan S."/>
            <person name="Sone E.D."/>
            <person name="Koren S."/>
            <person name="Silverstein K.A.T."/>
            <person name="Beckman K.B."/>
            <person name="Gohl D.M."/>
        </authorList>
    </citation>
    <scope>NUCLEOTIDE SEQUENCE</scope>
    <source>
        <strain evidence="1">Duluth1</strain>
        <tissue evidence="1">Whole animal</tissue>
    </source>
</reference>
<gene>
    <name evidence="1" type="ORF">DPMN_188857</name>
</gene>
<proteinExistence type="predicted"/>
<keyword evidence="2" id="KW-1185">Reference proteome</keyword>
<reference evidence="1" key="2">
    <citation type="submission" date="2020-11" db="EMBL/GenBank/DDBJ databases">
        <authorList>
            <person name="McCartney M.A."/>
            <person name="Auch B."/>
            <person name="Kono T."/>
            <person name="Mallez S."/>
            <person name="Becker A."/>
            <person name="Gohl D.M."/>
            <person name="Silverstein K.A.T."/>
            <person name="Koren S."/>
            <person name="Bechman K.B."/>
            <person name="Herman A."/>
            <person name="Abrahante J.E."/>
            <person name="Garbe J."/>
        </authorList>
    </citation>
    <scope>NUCLEOTIDE SEQUENCE</scope>
    <source>
        <strain evidence="1">Duluth1</strain>
        <tissue evidence="1">Whole animal</tissue>
    </source>
</reference>
<feature type="non-terminal residue" evidence="1">
    <location>
        <position position="140"/>
    </location>
</feature>
<dbReference type="AlphaFoldDB" id="A0A9D4IAF7"/>
<sequence length="140" mass="15872">MTTCFMQDFLSQKGRRFIISHRLADDIRSGIRGSLVENSLNVPLLRNPTAHLTNFYILAAIEDKFPRLWILDNATTSLRQRLAEGSLMRETVKGAPMKNRLSRYKGTERNILVDGEHGVDAMLNVFISIANGKERQLLVS</sequence>
<accession>A0A9D4IAF7</accession>